<accession>A0ABR6NBU1</accession>
<comment type="caution">
    <text evidence="2">The sequence shown here is derived from an EMBL/GenBank/DDBJ whole genome shotgun (WGS) entry which is preliminary data.</text>
</comment>
<protein>
    <recommendedName>
        <fullName evidence="4">DoxX family protein</fullName>
    </recommendedName>
</protein>
<organism evidence="2 3">
    <name type="scientific">Sphingobium lignivorans</name>
    <dbReference type="NCBI Taxonomy" id="2735886"/>
    <lineage>
        <taxon>Bacteria</taxon>
        <taxon>Pseudomonadati</taxon>
        <taxon>Pseudomonadota</taxon>
        <taxon>Alphaproteobacteria</taxon>
        <taxon>Sphingomonadales</taxon>
        <taxon>Sphingomonadaceae</taxon>
        <taxon>Sphingobium</taxon>
    </lineage>
</organism>
<name>A0ABR6NBU1_9SPHN</name>
<evidence type="ECO:0008006" key="4">
    <source>
        <dbReference type="Google" id="ProtNLM"/>
    </source>
</evidence>
<keyword evidence="3" id="KW-1185">Reference proteome</keyword>
<evidence type="ECO:0000256" key="1">
    <source>
        <dbReference type="SAM" id="Phobius"/>
    </source>
</evidence>
<dbReference type="RefSeq" id="WP_184149795.1">
    <property type="nucleotide sequence ID" value="NZ_JACHKA010000001.1"/>
</dbReference>
<reference evidence="2 3" key="1">
    <citation type="submission" date="2020-08" db="EMBL/GenBank/DDBJ databases">
        <title>Exploring microbial biodiversity for novel pathways involved in the catabolism of aromatic compounds derived from lignin.</title>
        <authorList>
            <person name="Elkins J."/>
        </authorList>
    </citation>
    <scope>NUCLEOTIDE SEQUENCE [LARGE SCALE GENOMIC DNA]</scope>
    <source>
        <strain evidence="2 3">B1D3A</strain>
    </source>
</reference>
<keyword evidence="1" id="KW-0472">Membrane</keyword>
<evidence type="ECO:0000313" key="3">
    <source>
        <dbReference type="Proteomes" id="UP001138540"/>
    </source>
</evidence>
<gene>
    <name evidence="2" type="ORF">HNP60_000505</name>
</gene>
<keyword evidence="1" id="KW-1133">Transmembrane helix</keyword>
<keyword evidence="1" id="KW-0812">Transmembrane</keyword>
<feature type="transmembrane region" description="Helical" evidence="1">
    <location>
        <begin position="78"/>
        <end position="95"/>
    </location>
</feature>
<proteinExistence type="predicted"/>
<dbReference type="EMBL" id="JACHKA010000001">
    <property type="protein sequence ID" value="MBB5984531.1"/>
    <property type="molecule type" value="Genomic_DNA"/>
</dbReference>
<sequence length="131" mass="14447">MRWNEIGWNVARCLFGLCLIGLTLSVVIQFDGNHPPEAVEAAADLTGALNRSGFMNPLLIISLLTGGAALMVDRSSPIGLLLVAPAITVIALFHYFLTGSYVWGSIWPIWWAALAWHYRHVFARLWQPSGD</sequence>
<dbReference type="Proteomes" id="UP001138540">
    <property type="component" value="Unassembled WGS sequence"/>
</dbReference>
<feature type="transmembrane region" description="Helical" evidence="1">
    <location>
        <begin position="53"/>
        <end position="71"/>
    </location>
</feature>
<evidence type="ECO:0000313" key="2">
    <source>
        <dbReference type="EMBL" id="MBB5984531.1"/>
    </source>
</evidence>